<reference evidence="6 7" key="1">
    <citation type="submission" date="2022-10" db="EMBL/GenBank/DDBJ databases">
        <title>Luteolibacter flavescens strain MCCC 1K03193, whole genome shotgun sequencing project.</title>
        <authorList>
            <person name="Zhao G."/>
            <person name="Shen L."/>
        </authorList>
    </citation>
    <scope>NUCLEOTIDE SEQUENCE [LARGE SCALE GENOMIC DNA]</scope>
    <source>
        <strain evidence="6 7">MCCC 1K03193</strain>
    </source>
</reference>
<feature type="binding site" evidence="3 4">
    <location>
        <position position="125"/>
    </location>
    <ligand>
        <name>Zn(2+)</name>
        <dbReference type="ChEBI" id="CHEBI:29105"/>
    </ligand>
</feature>
<comment type="caution">
    <text evidence="6">The sequence shown here is derived from an EMBL/GenBank/DDBJ whole genome shotgun (WGS) entry which is preliminary data.</text>
</comment>
<dbReference type="InterPro" id="IPR026591">
    <property type="entry name" value="Sirtuin_cat_small_dom_sf"/>
</dbReference>
<dbReference type="InterPro" id="IPR050134">
    <property type="entry name" value="NAD-dep_sirtuin_deacylases"/>
</dbReference>
<dbReference type="SUPFAM" id="SSF52467">
    <property type="entry name" value="DHS-like NAD/FAD-binding domain"/>
    <property type="match status" value="1"/>
</dbReference>
<dbReference type="PANTHER" id="PTHR11085:SF4">
    <property type="entry name" value="NAD-DEPENDENT PROTEIN DEACYLASE"/>
    <property type="match status" value="1"/>
</dbReference>
<keyword evidence="3 4" id="KW-0479">Metal-binding</keyword>
<evidence type="ECO:0000313" key="6">
    <source>
        <dbReference type="EMBL" id="MCW1886387.1"/>
    </source>
</evidence>
<dbReference type="InterPro" id="IPR026590">
    <property type="entry name" value="Ssirtuin_cat_dom"/>
</dbReference>
<keyword evidence="7" id="KW-1185">Reference proteome</keyword>
<dbReference type="Pfam" id="PF02146">
    <property type="entry name" value="SIR2"/>
    <property type="match status" value="1"/>
</dbReference>
<gene>
    <name evidence="3" type="primary">cobB</name>
    <name evidence="6" type="ORF">OKA04_16740</name>
</gene>
<feature type="binding site" evidence="3">
    <location>
        <begin position="207"/>
        <end position="209"/>
    </location>
    <ligand>
        <name>NAD(+)</name>
        <dbReference type="ChEBI" id="CHEBI:57540"/>
    </ligand>
</feature>
<feature type="binding site" evidence="3">
    <location>
        <position position="225"/>
    </location>
    <ligand>
        <name>NAD(+)</name>
        <dbReference type="ChEBI" id="CHEBI:57540"/>
    </ligand>
</feature>
<dbReference type="PROSITE" id="PS50305">
    <property type="entry name" value="SIRTUIN"/>
    <property type="match status" value="1"/>
</dbReference>
<dbReference type="PANTHER" id="PTHR11085">
    <property type="entry name" value="NAD-DEPENDENT PROTEIN DEACYLASE SIRTUIN-5, MITOCHONDRIAL-RELATED"/>
    <property type="match status" value="1"/>
</dbReference>
<accession>A0ABT3FSG8</accession>
<dbReference type="CDD" id="cd01412">
    <property type="entry name" value="SIRT5_Af1_CobB"/>
    <property type="match status" value="1"/>
</dbReference>
<dbReference type="EC" id="2.3.1.286" evidence="3"/>
<comment type="similarity">
    <text evidence="3">Belongs to the sirtuin family. Class III subfamily.</text>
</comment>
<proteinExistence type="inferred from homology"/>
<name>A0ABT3FSG8_9BACT</name>
<dbReference type="InterPro" id="IPR027546">
    <property type="entry name" value="Sirtuin_class_III"/>
</dbReference>
<evidence type="ECO:0000256" key="1">
    <source>
        <dbReference type="ARBA" id="ARBA00022679"/>
    </source>
</evidence>
<dbReference type="Gene3D" id="3.40.50.1220">
    <property type="entry name" value="TPP-binding domain"/>
    <property type="match status" value="1"/>
</dbReference>
<dbReference type="HAMAP" id="MF_01121">
    <property type="entry name" value="Sirtuin_ClassIII"/>
    <property type="match status" value="1"/>
</dbReference>
<dbReference type="InterPro" id="IPR029035">
    <property type="entry name" value="DHS-like_NAD/FAD-binding_dom"/>
</dbReference>
<keyword evidence="3 4" id="KW-0862">Zinc</keyword>
<comment type="domain">
    <text evidence="3">2 residues (Tyr-61 and Arg-64) present in a large hydrophobic pocket are probably involved in substrate specificity. They are important for desuccinylation activity, but dispensable for deacetylation activity.</text>
</comment>
<feature type="active site" description="Proton acceptor" evidence="3 4">
    <location>
        <position position="114"/>
    </location>
</feature>
<keyword evidence="3" id="KW-0963">Cytoplasm</keyword>
<feature type="binding site" evidence="3">
    <location>
        <begin position="181"/>
        <end position="183"/>
    </location>
    <ligand>
        <name>NAD(+)</name>
        <dbReference type="ChEBI" id="CHEBI:57540"/>
    </ligand>
</feature>
<dbReference type="Gene3D" id="3.30.1600.10">
    <property type="entry name" value="SIR2/SIRT2 'Small Domain"/>
    <property type="match status" value="1"/>
</dbReference>
<feature type="domain" description="Deacetylase sirtuin-type" evidence="5">
    <location>
        <begin position="1"/>
        <end position="239"/>
    </location>
</feature>
<dbReference type="InterPro" id="IPR003000">
    <property type="entry name" value="Sirtuin"/>
</dbReference>
<comment type="function">
    <text evidence="3">NAD-dependent lysine deacetylase and desuccinylase that specifically removes acetyl and succinyl groups on target proteins. Modulates the activities of several proteins which are inactive in their acylated form.</text>
</comment>
<organism evidence="6 7">
    <name type="scientific">Luteolibacter flavescens</name>
    <dbReference type="NCBI Taxonomy" id="1859460"/>
    <lineage>
        <taxon>Bacteria</taxon>
        <taxon>Pseudomonadati</taxon>
        <taxon>Verrucomicrobiota</taxon>
        <taxon>Verrucomicrobiia</taxon>
        <taxon>Verrucomicrobiales</taxon>
        <taxon>Verrucomicrobiaceae</taxon>
        <taxon>Luteolibacter</taxon>
    </lineage>
</organism>
<dbReference type="EMBL" id="JAPDDS010000010">
    <property type="protein sequence ID" value="MCW1886387.1"/>
    <property type="molecule type" value="Genomic_DNA"/>
</dbReference>
<feature type="binding site" evidence="3 4">
    <location>
        <position position="141"/>
    </location>
    <ligand>
        <name>Zn(2+)</name>
        <dbReference type="ChEBI" id="CHEBI:29105"/>
    </ligand>
</feature>
<keyword evidence="1" id="KW-0808">Transferase</keyword>
<dbReference type="Proteomes" id="UP001207930">
    <property type="component" value="Unassembled WGS sequence"/>
</dbReference>
<evidence type="ECO:0000256" key="3">
    <source>
        <dbReference type="HAMAP-Rule" id="MF_01121"/>
    </source>
</evidence>
<evidence type="ECO:0000313" key="7">
    <source>
        <dbReference type="Proteomes" id="UP001207930"/>
    </source>
</evidence>
<feature type="binding site" evidence="3">
    <location>
        <position position="64"/>
    </location>
    <ligand>
        <name>substrate</name>
    </ligand>
</feature>
<evidence type="ECO:0000256" key="2">
    <source>
        <dbReference type="ARBA" id="ARBA00023027"/>
    </source>
</evidence>
<sequence length="244" mass="26346">MPAAAFLSRMKIVVLTGAGISAESGVPTFRGSDGLWEGHRVEDVASPEGFARDSQLVHEFYNGRRRKVQEVEPNAAHHALAKLGRARGVDLTLVTQNIDDLHERAGSHEVLHMHGELLKARCKECGVVVPCREDLSRASICPACRGIDCMRPHVVWFGEMPFGLDEISAAISSADQFVAIGTSGRVYPAASFVTWARHSGVPTLELNLEESAASGVFHESRRGRAGELVPAWVEGVISAAKDLS</sequence>
<comment type="catalytic activity">
    <reaction evidence="3">
        <text>N(6)-succinyl-L-lysyl-[protein] + NAD(+) + H2O = 2''-O-succinyl-ADP-D-ribose + nicotinamide + L-lysyl-[protein]</text>
        <dbReference type="Rhea" id="RHEA:47668"/>
        <dbReference type="Rhea" id="RHEA-COMP:9752"/>
        <dbReference type="Rhea" id="RHEA-COMP:11877"/>
        <dbReference type="ChEBI" id="CHEBI:15377"/>
        <dbReference type="ChEBI" id="CHEBI:17154"/>
        <dbReference type="ChEBI" id="CHEBI:29969"/>
        <dbReference type="ChEBI" id="CHEBI:57540"/>
        <dbReference type="ChEBI" id="CHEBI:87830"/>
        <dbReference type="ChEBI" id="CHEBI:87832"/>
    </reaction>
</comment>
<evidence type="ECO:0000259" key="5">
    <source>
        <dbReference type="PROSITE" id="PS50305"/>
    </source>
</evidence>
<feature type="binding site" evidence="3 4">
    <location>
        <position position="144"/>
    </location>
    <ligand>
        <name>Zn(2+)</name>
        <dbReference type="ChEBI" id="CHEBI:29105"/>
    </ligand>
</feature>
<feature type="binding site" evidence="3">
    <location>
        <position position="61"/>
    </location>
    <ligand>
        <name>substrate</name>
    </ligand>
</feature>
<feature type="binding site" evidence="3 4">
    <location>
        <position position="122"/>
    </location>
    <ligand>
        <name>Zn(2+)</name>
        <dbReference type="ChEBI" id="CHEBI:29105"/>
    </ligand>
</feature>
<comment type="catalytic activity">
    <reaction evidence="3">
        <text>N(6)-acetyl-L-lysyl-[protein] + NAD(+) + H2O = 2''-O-acetyl-ADP-D-ribose + nicotinamide + L-lysyl-[protein]</text>
        <dbReference type="Rhea" id="RHEA:43636"/>
        <dbReference type="Rhea" id="RHEA-COMP:9752"/>
        <dbReference type="Rhea" id="RHEA-COMP:10731"/>
        <dbReference type="ChEBI" id="CHEBI:15377"/>
        <dbReference type="ChEBI" id="CHEBI:17154"/>
        <dbReference type="ChEBI" id="CHEBI:29969"/>
        <dbReference type="ChEBI" id="CHEBI:57540"/>
        <dbReference type="ChEBI" id="CHEBI:61930"/>
        <dbReference type="ChEBI" id="CHEBI:83767"/>
        <dbReference type="EC" id="2.3.1.286"/>
    </reaction>
</comment>
<feature type="binding site" evidence="3">
    <location>
        <begin position="96"/>
        <end position="99"/>
    </location>
    <ligand>
        <name>NAD(+)</name>
        <dbReference type="ChEBI" id="CHEBI:57540"/>
    </ligand>
</feature>
<evidence type="ECO:0000256" key="4">
    <source>
        <dbReference type="PROSITE-ProRule" id="PRU00236"/>
    </source>
</evidence>
<comment type="subcellular location">
    <subcellularLocation>
        <location evidence="3">Cytoplasm</location>
    </subcellularLocation>
</comment>
<keyword evidence="2 3" id="KW-0520">NAD</keyword>
<protein>
    <recommendedName>
        <fullName evidence="3">NAD-dependent protein deacylase</fullName>
        <ecNumber evidence="3">2.3.1.286</ecNumber>
    </recommendedName>
    <alternativeName>
        <fullName evidence="3">Regulatory protein SIR2 homolog</fullName>
    </alternativeName>
</protein>
<feature type="binding site" evidence="3">
    <location>
        <begin position="17"/>
        <end position="36"/>
    </location>
    <ligand>
        <name>NAD(+)</name>
        <dbReference type="ChEBI" id="CHEBI:57540"/>
    </ligand>
</feature>
<comment type="cofactor">
    <cofactor evidence="3">
        <name>Zn(2+)</name>
        <dbReference type="ChEBI" id="CHEBI:29105"/>
    </cofactor>
    <text evidence="3">Binds 1 zinc ion per subunit.</text>
</comment>